<dbReference type="AlphaFoldDB" id="A0A368JQ94"/>
<dbReference type="InterPro" id="IPR018357">
    <property type="entry name" value="Hexapep_transf_CS"/>
</dbReference>
<reference evidence="5 6" key="1">
    <citation type="submission" date="2018-07" db="EMBL/GenBank/DDBJ databases">
        <title>Genome analysis of Larkinella rosea.</title>
        <authorList>
            <person name="Zhou Z."/>
            <person name="Wang G."/>
        </authorList>
    </citation>
    <scope>NUCLEOTIDE SEQUENCE [LARGE SCALE GENOMIC DNA]</scope>
    <source>
        <strain evidence="6">zzj9</strain>
    </source>
</reference>
<comment type="similarity">
    <text evidence="1">Belongs to the transferase hexapeptide repeat family.</text>
</comment>
<dbReference type="Gene3D" id="2.160.10.10">
    <property type="entry name" value="Hexapeptide repeat proteins"/>
    <property type="match status" value="1"/>
</dbReference>
<name>A0A368JQ94_9BACT</name>
<dbReference type="RefSeq" id="WP_114406894.1">
    <property type="nucleotide sequence ID" value="NZ_QOWE01000011.1"/>
</dbReference>
<evidence type="ECO:0000256" key="2">
    <source>
        <dbReference type="ARBA" id="ARBA00022679"/>
    </source>
</evidence>
<protein>
    <submittedName>
        <fullName evidence="5">Putative colanic acid biosynthesis acetyltransferase</fullName>
    </submittedName>
</protein>
<dbReference type="GO" id="GO:0005829">
    <property type="term" value="C:cytosol"/>
    <property type="evidence" value="ECO:0007669"/>
    <property type="project" value="TreeGrafter"/>
</dbReference>
<dbReference type="PROSITE" id="PS00101">
    <property type="entry name" value="HEXAPEP_TRANSFERASES"/>
    <property type="match status" value="1"/>
</dbReference>
<proteinExistence type="inferred from homology"/>
<keyword evidence="2 5" id="KW-0808">Transferase</keyword>
<evidence type="ECO:0000313" key="5">
    <source>
        <dbReference type="EMBL" id="RCR68844.1"/>
    </source>
</evidence>
<evidence type="ECO:0000256" key="3">
    <source>
        <dbReference type="ARBA" id="ARBA00022737"/>
    </source>
</evidence>
<dbReference type="EMBL" id="QOWE01000011">
    <property type="protein sequence ID" value="RCR68844.1"/>
    <property type="molecule type" value="Genomic_DNA"/>
</dbReference>
<evidence type="ECO:0000256" key="4">
    <source>
        <dbReference type="ARBA" id="ARBA00023315"/>
    </source>
</evidence>
<dbReference type="OrthoDB" id="9814490at2"/>
<gene>
    <name evidence="5" type="ORF">DUE52_15295</name>
</gene>
<dbReference type="Pfam" id="PF00132">
    <property type="entry name" value="Hexapep"/>
    <property type="match status" value="1"/>
</dbReference>
<comment type="caution">
    <text evidence="5">The sequence shown here is derived from an EMBL/GenBank/DDBJ whole genome shotgun (WGS) entry which is preliminary data.</text>
</comment>
<dbReference type="InterPro" id="IPR051159">
    <property type="entry name" value="Hexapeptide_acetyltransf"/>
</dbReference>
<dbReference type="InterPro" id="IPR001451">
    <property type="entry name" value="Hexapep"/>
</dbReference>
<dbReference type="SUPFAM" id="SSF51161">
    <property type="entry name" value="Trimeric LpxA-like enzymes"/>
    <property type="match status" value="1"/>
</dbReference>
<keyword evidence="6" id="KW-1185">Reference proteome</keyword>
<dbReference type="Proteomes" id="UP000253383">
    <property type="component" value="Unassembled WGS sequence"/>
</dbReference>
<dbReference type="InterPro" id="IPR011004">
    <property type="entry name" value="Trimer_LpxA-like_sf"/>
</dbReference>
<evidence type="ECO:0000313" key="6">
    <source>
        <dbReference type="Proteomes" id="UP000253383"/>
    </source>
</evidence>
<dbReference type="PANTHER" id="PTHR23416:SF23">
    <property type="entry name" value="ACETYLTRANSFERASE C18B11.09C-RELATED"/>
    <property type="match status" value="1"/>
</dbReference>
<dbReference type="GO" id="GO:0008374">
    <property type="term" value="F:O-acyltransferase activity"/>
    <property type="evidence" value="ECO:0007669"/>
    <property type="project" value="TreeGrafter"/>
</dbReference>
<dbReference type="PANTHER" id="PTHR23416">
    <property type="entry name" value="SIALIC ACID SYNTHASE-RELATED"/>
    <property type="match status" value="1"/>
</dbReference>
<keyword evidence="3" id="KW-0677">Repeat</keyword>
<evidence type="ECO:0000256" key="1">
    <source>
        <dbReference type="ARBA" id="ARBA00007274"/>
    </source>
</evidence>
<sequence length="190" mass="21040">MIKTHQQASAYDSPWTVAQRIKMISWQLVWTVFCSWTPKPANPWRLFWLRVFGAQLTGKPFVHQNARIQIPWNLVLHDRACLGDGANAYSLDRIEIHEHATVAQEAYLCTGTHAFDESARNLITAPIVIGAHAFIGARAFIMPGVTVGAQAIVGACSVVTKEVRPFDIVAGNPARIVRKRELKGVSKVVS</sequence>
<keyword evidence="4" id="KW-0012">Acyltransferase</keyword>
<organism evidence="5 6">
    <name type="scientific">Larkinella punicea</name>
    <dbReference type="NCBI Taxonomy" id="2315727"/>
    <lineage>
        <taxon>Bacteria</taxon>
        <taxon>Pseudomonadati</taxon>
        <taxon>Bacteroidota</taxon>
        <taxon>Cytophagia</taxon>
        <taxon>Cytophagales</taxon>
        <taxon>Spirosomataceae</taxon>
        <taxon>Larkinella</taxon>
    </lineage>
</organism>
<accession>A0A368JQ94</accession>